<dbReference type="EMBL" id="MEVT01000008">
    <property type="protein sequence ID" value="OGC63219.1"/>
    <property type="molecule type" value="Genomic_DNA"/>
</dbReference>
<dbReference type="FunFam" id="1.10.340.30:FF:000001">
    <property type="entry name" value="Endonuclease III"/>
    <property type="match status" value="1"/>
</dbReference>
<dbReference type="FunFam" id="1.10.1670.10:FF:000001">
    <property type="entry name" value="Endonuclease III"/>
    <property type="match status" value="1"/>
</dbReference>
<keyword evidence="6 12" id="KW-0408">Iron</keyword>
<evidence type="ECO:0000256" key="1">
    <source>
        <dbReference type="ARBA" id="ARBA00008343"/>
    </source>
</evidence>
<keyword evidence="3 12" id="KW-0479">Metal-binding</keyword>
<evidence type="ECO:0000256" key="12">
    <source>
        <dbReference type="HAMAP-Rule" id="MF_00942"/>
    </source>
</evidence>
<dbReference type="CDD" id="cd00056">
    <property type="entry name" value="ENDO3c"/>
    <property type="match status" value="1"/>
</dbReference>
<feature type="binding site" evidence="12">
    <location>
        <position position="208"/>
    </location>
    <ligand>
        <name>[4Fe-4S] cluster</name>
        <dbReference type="ChEBI" id="CHEBI:49883"/>
    </ligand>
</feature>
<comment type="cofactor">
    <cofactor evidence="12">
        <name>[4Fe-4S] cluster</name>
        <dbReference type="ChEBI" id="CHEBI:49883"/>
    </cofactor>
    <text evidence="12">Binds 1 [4Fe-4S] cluster.</text>
</comment>
<gene>
    <name evidence="12" type="primary">nth</name>
    <name evidence="14" type="ORF">A2264_00830</name>
</gene>
<keyword evidence="5 12" id="KW-0378">Hydrolase</keyword>
<evidence type="ECO:0000256" key="4">
    <source>
        <dbReference type="ARBA" id="ARBA00022763"/>
    </source>
</evidence>
<evidence type="ECO:0000256" key="5">
    <source>
        <dbReference type="ARBA" id="ARBA00022801"/>
    </source>
</evidence>
<comment type="similarity">
    <text evidence="1 12">Belongs to the Nth/MutY family.</text>
</comment>
<dbReference type="InterPro" id="IPR003651">
    <property type="entry name" value="Endonuclease3_FeS-loop_motif"/>
</dbReference>
<keyword evidence="2 12" id="KW-0004">4Fe-4S</keyword>
<comment type="function">
    <text evidence="12">DNA repair enzyme that has both DNA N-glycosylase activity and AP-lyase activity. The DNA N-glycosylase activity releases various damaged pyrimidines from DNA by cleaving the N-glycosidic bond, leaving an AP (apurinic/apyrimidinic) site. The AP-lyase activity cleaves the phosphodiester bond 3' to the AP site by a beta-elimination, leaving a 3'-terminal unsaturated sugar and a product with a terminal 5'-phosphate.</text>
</comment>
<dbReference type="HAMAP" id="MF_00942">
    <property type="entry name" value="Nth"/>
    <property type="match status" value="1"/>
</dbReference>
<dbReference type="Pfam" id="PF00730">
    <property type="entry name" value="HhH-GPD"/>
    <property type="match status" value="1"/>
</dbReference>
<dbReference type="GO" id="GO:0051539">
    <property type="term" value="F:4 iron, 4 sulfur cluster binding"/>
    <property type="evidence" value="ECO:0007669"/>
    <property type="project" value="UniProtKB-UniRule"/>
</dbReference>
<dbReference type="SUPFAM" id="SSF48150">
    <property type="entry name" value="DNA-glycosylase"/>
    <property type="match status" value="1"/>
</dbReference>
<dbReference type="Proteomes" id="UP000176614">
    <property type="component" value="Unassembled WGS sequence"/>
</dbReference>
<feature type="binding site" evidence="12">
    <location>
        <position position="202"/>
    </location>
    <ligand>
        <name>[4Fe-4S] cluster</name>
        <dbReference type="ChEBI" id="CHEBI:49883"/>
    </ligand>
</feature>
<dbReference type="PANTHER" id="PTHR10359">
    <property type="entry name" value="A/G-SPECIFIC ADENINE GLYCOSYLASE/ENDONUCLEASE III"/>
    <property type="match status" value="1"/>
</dbReference>
<evidence type="ECO:0000256" key="7">
    <source>
        <dbReference type="ARBA" id="ARBA00023014"/>
    </source>
</evidence>
<evidence type="ECO:0000256" key="8">
    <source>
        <dbReference type="ARBA" id="ARBA00023125"/>
    </source>
</evidence>
<keyword evidence="9 12" id="KW-0234">DNA repair</keyword>
<dbReference type="SMART" id="SM00525">
    <property type="entry name" value="FES"/>
    <property type="match status" value="1"/>
</dbReference>
<feature type="binding site" evidence="12">
    <location>
        <position position="192"/>
    </location>
    <ligand>
        <name>[4Fe-4S] cluster</name>
        <dbReference type="ChEBI" id="CHEBI:49883"/>
    </ligand>
</feature>
<evidence type="ECO:0000259" key="13">
    <source>
        <dbReference type="SMART" id="SM00478"/>
    </source>
</evidence>
<accession>A0A1F4W1B7</accession>
<dbReference type="NCBIfam" id="TIGR01083">
    <property type="entry name" value="nth"/>
    <property type="match status" value="1"/>
</dbReference>
<dbReference type="Gene3D" id="1.10.1670.10">
    <property type="entry name" value="Helix-hairpin-Helix base-excision DNA repair enzymes (C-terminal)"/>
    <property type="match status" value="1"/>
</dbReference>
<sequence>MIKINENAEKIAQIFVKTYPNPKSELLYSNEFQFFVAVCLSAQTTDKKVNQVTEHLFKKYKGWEDLAGAALTLEQLRKDIHGVNFHIGKAERLVKASQMVIADFGGELPHTMAQLVRIPGVARKTANVLLNDLWEIAEGIVVDTHVTRVSTRLGLTEEKDAVKIERDLMQVFAKKYWSNLSNSIVLHGRYVCMAKNPKCAACVLNKVCPSAFSFE</sequence>
<evidence type="ECO:0000256" key="10">
    <source>
        <dbReference type="ARBA" id="ARBA00023239"/>
    </source>
</evidence>
<comment type="caution">
    <text evidence="14">The sequence shown here is derived from an EMBL/GenBank/DDBJ whole genome shotgun (WGS) entry which is preliminary data.</text>
</comment>
<dbReference type="InterPro" id="IPR005759">
    <property type="entry name" value="Nth"/>
</dbReference>
<dbReference type="PANTHER" id="PTHR10359:SF18">
    <property type="entry name" value="ENDONUCLEASE III"/>
    <property type="match status" value="1"/>
</dbReference>
<dbReference type="InterPro" id="IPR023170">
    <property type="entry name" value="HhH_base_excis_C"/>
</dbReference>
<dbReference type="EC" id="4.2.99.18" evidence="12"/>
<dbReference type="PIRSF" id="PIRSF001435">
    <property type="entry name" value="Nth"/>
    <property type="match status" value="1"/>
</dbReference>
<evidence type="ECO:0000256" key="11">
    <source>
        <dbReference type="ARBA" id="ARBA00023295"/>
    </source>
</evidence>
<keyword evidence="14" id="KW-0540">Nuclease</keyword>
<evidence type="ECO:0000256" key="9">
    <source>
        <dbReference type="ARBA" id="ARBA00023204"/>
    </source>
</evidence>
<protein>
    <recommendedName>
        <fullName evidence="12">Endonuclease III</fullName>
        <ecNumber evidence="12">4.2.99.18</ecNumber>
    </recommendedName>
    <alternativeName>
        <fullName evidence="12">DNA-(apurinic or apyrimidinic site) lyase</fullName>
    </alternativeName>
</protein>
<comment type="catalytic activity">
    <reaction evidence="12">
        <text>2'-deoxyribonucleotide-(2'-deoxyribose 5'-phosphate)-2'-deoxyribonucleotide-DNA = a 3'-end 2'-deoxyribonucleotide-(2,3-dehydro-2,3-deoxyribose 5'-phosphate)-DNA + a 5'-end 5'-phospho-2'-deoxyribonucleoside-DNA + H(+)</text>
        <dbReference type="Rhea" id="RHEA:66592"/>
        <dbReference type="Rhea" id="RHEA-COMP:13180"/>
        <dbReference type="Rhea" id="RHEA-COMP:16897"/>
        <dbReference type="Rhea" id="RHEA-COMP:17067"/>
        <dbReference type="ChEBI" id="CHEBI:15378"/>
        <dbReference type="ChEBI" id="CHEBI:136412"/>
        <dbReference type="ChEBI" id="CHEBI:157695"/>
        <dbReference type="ChEBI" id="CHEBI:167181"/>
        <dbReference type="EC" id="4.2.99.18"/>
    </reaction>
</comment>
<keyword evidence="14" id="KW-0255">Endonuclease</keyword>
<feature type="binding site" evidence="12">
    <location>
        <position position="199"/>
    </location>
    <ligand>
        <name>[4Fe-4S] cluster</name>
        <dbReference type="ChEBI" id="CHEBI:49883"/>
    </ligand>
</feature>
<dbReference type="GO" id="GO:0006285">
    <property type="term" value="P:base-excision repair, AP site formation"/>
    <property type="evidence" value="ECO:0007669"/>
    <property type="project" value="TreeGrafter"/>
</dbReference>
<evidence type="ECO:0000256" key="6">
    <source>
        <dbReference type="ARBA" id="ARBA00023004"/>
    </source>
</evidence>
<dbReference type="AlphaFoldDB" id="A0A1F4W1B7"/>
<keyword evidence="11 12" id="KW-0326">Glycosidase</keyword>
<evidence type="ECO:0000256" key="2">
    <source>
        <dbReference type="ARBA" id="ARBA00022485"/>
    </source>
</evidence>
<dbReference type="GO" id="GO:0140078">
    <property type="term" value="F:class I DNA-(apurinic or apyrimidinic site) endonuclease activity"/>
    <property type="evidence" value="ECO:0007669"/>
    <property type="project" value="UniProtKB-EC"/>
</dbReference>
<proteinExistence type="inferred from homology"/>
<evidence type="ECO:0000313" key="14">
    <source>
        <dbReference type="EMBL" id="OGC63219.1"/>
    </source>
</evidence>
<dbReference type="PROSITE" id="PS00764">
    <property type="entry name" value="ENDONUCLEASE_III_1"/>
    <property type="match status" value="1"/>
</dbReference>
<reference evidence="14 15" key="1">
    <citation type="journal article" date="2016" name="Nat. Commun.">
        <title>Thousands of microbial genomes shed light on interconnected biogeochemical processes in an aquifer system.</title>
        <authorList>
            <person name="Anantharaman K."/>
            <person name="Brown C.T."/>
            <person name="Hug L.A."/>
            <person name="Sharon I."/>
            <person name="Castelle C.J."/>
            <person name="Probst A.J."/>
            <person name="Thomas B.C."/>
            <person name="Singh A."/>
            <person name="Wilkins M.J."/>
            <person name="Karaoz U."/>
            <person name="Brodie E.L."/>
            <person name="Williams K.H."/>
            <person name="Hubbard S.S."/>
            <person name="Banfield J.F."/>
        </authorList>
    </citation>
    <scope>NUCLEOTIDE SEQUENCE [LARGE SCALE GENOMIC DNA]</scope>
</reference>
<organism evidence="14 15">
    <name type="scientific">candidate division WWE3 bacterium RIFOXYA2_FULL_46_9</name>
    <dbReference type="NCBI Taxonomy" id="1802636"/>
    <lineage>
        <taxon>Bacteria</taxon>
        <taxon>Katanobacteria</taxon>
    </lineage>
</organism>
<dbReference type="GO" id="GO:0003677">
    <property type="term" value="F:DNA binding"/>
    <property type="evidence" value="ECO:0007669"/>
    <property type="project" value="UniProtKB-UniRule"/>
</dbReference>
<name>A0A1F4W1B7_UNCKA</name>
<evidence type="ECO:0000313" key="15">
    <source>
        <dbReference type="Proteomes" id="UP000176614"/>
    </source>
</evidence>
<evidence type="ECO:0000256" key="3">
    <source>
        <dbReference type="ARBA" id="ARBA00022723"/>
    </source>
</evidence>
<dbReference type="Gene3D" id="1.10.340.30">
    <property type="entry name" value="Hypothetical protein, domain 2"/>
    <property type="match status" value="1"/>
</dbReference>
<keyword evidence="8 12" id="KW-0238">DNA-binding</keyword>
<dbReference type="InterPro" id="IPR004035">
    <property type="entry name" value="Endouclease-III_FeS-bd_BS"/>
</dbReference>
<dbReference type="SMART" id="SM00478">
    <property type="entry name" value="ENDO3c"/>
    <property type="match status" value="1"/>
</dbReference>
<keyword evidence="4 12" id="KW-0227">DNA damage</keyword>
<dbReference type="GO" id="GO:0046872">
    <property type="term" value="F:metal ion binding"/>
    <property type="evidence" value="ECO:0007669"/>
    <property type="project" value="UniProtKB-KW"/>
</dbReference>
<dbReference type="InterPro" id="IPR011257">
    <property type="entry name" value="DNA_glycosylase"/>
</dbReference>
<keyword evidence="7 12" id="KW-0411">Iron-sulfur</keyword>
<dbReference type="InterPro" id="IPR003265">
    <property type="entry name" value="HhH-GPD_domain"/>
</dbReference>
<feature type="domain" description="HhH-GPD" evidence="13">
    <location>
        <begin position="40"/>
        <end position="190"/>
    </location>
</feature>
<keyword evidence="10 12" id="KW-0456">Lyase</keyword>
<dbReference type="GO" id="GO:0019104">
    <property type="term" value="F:DNA N-glycosylase activity"/>
    <property type="evidence" value="ECO:0007669"/>
    <property type="project" value="UniProtKB-UniRule"/>
</dbReference>